<dbReference type="EMBL" id="MW965473">
    <property type="protein sequence ID" value="QUN00483.1"/>
    <property type="molecule type" value="Genomic_RNA"/>
</dbReference>
<protein>
    <submittedName>
        <fullName evidence="1">Uncharacterized protein</fullName>
    </submittedName>
</protein>
<evidence type="ECO:0000313" key="2">
    <source>
        <dbReference type="Proteomes" id="UP001248970"/>
    </source>
</evidence>
<accession>A0AAE7RIL4</accession>
<reference evidence="1" key="1">
    <citation type="journal article" date="2021" name="Arch. Virol.">
        <title>Molecular characterization of a novel partitivirus hosted by the false morel mushroom Gyromitra esculenta.</title>
        <authorList>
            <person name="Sahin E."/>
            <person name="Keskin E."/>
            <person name="Akata I."/>
        </authorList>
    </citation>
    <scope>NUCLEOTIDE SEQUENCE</scope>
    <source>
        <strain evidence="1">ANK_VIR-105</strain>
    </source>
</reference>
<proteinExistence type="predicted"/>
<dbReference type="Proteomes" id="UP001248970">
    <property type="component" value="Segment"/>
</dbReference>
<evidence type="ECO:0000313" key="1">
    <source>
        <dbReference type="EMBL" id="QUN00483.1"/>
    </source>
</evidence>
<sequence length="339" mass="38464">MRYASEDLSIFVTPMFIHREVSFGVVGDYSPAKKYIASYILGENRLLDGSMNNAIINGETPLRDEIGSFDFIEVSKHCYKASTGRIQSLSTYLPLFEGPQCIGGKFSNMELIHLITDLLAFRTALVSLEEDAQDEINAISNLTSFICELYESEPMSDGYFYKDFRGASAYYELVGLFLRTIAYFGVEVLFNIEKIEEYWDLILGASAYDPQTKHKPEPLIKGEGTELSSTVPIGKRRKSKLREEDSRQVTQNFGQTAITFKYKGFETWDSLVVSPEESPPIISLDEVKKVAPEFVGKRKPSDISEKARKQAELEKARKLQSFKNHYTGIEDDFDRGLDY</sequence>
<gene>
    <name evidence="1" type="primary">ORF1</name>
</gene>
<organism evidence="1 2">
    <name type="scientific">Morchella esculenta fusarivirus 2</name>
    <dbReference type="NCBI Taxonomy" id="2830907"/>
    <lineage>
        <taxon>Viruses</taxon>
        <taxon>Riboviria</taxon>
        <taxon>Orthornavirae</taxon>
        <taxon>Pisuviricota</taxon>
        <taxon>Duplopiviricetes</taxon>
        <taxon>Durnavirales</taxon>
        <taxon>Fusariviridae</taxon>
    </lineage>
</organism>
<name>A0AAE7RIL4_9VIRU</name>